<evidence type="ECO:0000259" key="8">
    <source>
        <dbReference type="PROSITE" id="PS50190"/>
    </source>
</evidence>
<gene>
    <name evidence="9" type="primary">KAFR0B05990</name>
    <name evidence="9" type="ORF">KAFR_0B05990</name>
</gene>
<dbReference type="InterPro" id="IPR032691">
    <property type="entry name" value="Mon2/Sec7/BIG1-like_HUS"/>
</dbReference>
<feature type="compositionally biased region" description="Polar residues" evidence="7">
    <location>
        <begin position="692"/>
        <end position="707"/>
    </location>
</feature>
<evidence type="ECO:0000256" key="5">
    <source>
        <dbReference type="ARBA" id="ARBA00060451"/>
    </source>
</evidence>
<feature type="compositionally biased region" description="Polar residues" evidence="7">
    <location>
        <begin position="38"/>
        <end position="54"/>
    </location>
</feature>
<dbReference type="STRING" id="1071382.H2AR95"/>
<dbReference type="InterPro" id="IPR016024">
    <property type="entry name" value="ARM-type_fold"/>
</dbReference>
<feature type="compositionally biased region" description="Polar residues" evidence="7">
    <location>
        <begin position="84"/>
        <end position="94"/>
    </location>
</feature>
<dbReference type="GO" id="GO:0015031">
    <property type="term" value="P:protein transport"/>
    <property type="evidence" value="ECO:0007669"/>
    <property type="project" value="UniProtKB-KW"/>
</dbReference>
<dbReference type="Pfam" id="PF20252">
    <property type="entry name" value="BIG2_C"/>
    <property type="match status" value="1"/>
</dbReference>
<feature type="compositionally biased region" description="Polar residues" evidence="7">
    <location>
        <begin position="1616"/>
        <end position="1625"/>
    </location>
</feature>
<dbReference type="InterPro" id="IPR046455">
    <property type="entry name" value="Sec7/BIG1-like_C"/>
</dbReference>
<dbReference type="SUPFAM" id="SSF48425">
    <property type="entry name" value="Sec7 domain"/>
    <property type="match status" value="1"/>
</dbReference>
<comment type="subcellular location">
    <subcellularLocation>
        <location evidence="5">Cytoplasmic vesicle</location>
        <location evidence="5">COPI-coated vesicle membrane</location>
    </subcellularLocation>
</comment>
<dbReference type="EMBL" id="HE650822">
    <property type="protein sequence ID" value="CCF56895.1"/>
    <property type="molecule type" value="Genomic_DNA"/>
</dbReference>
<evidence type="ECO:0000256" key="6">
    <source>
        <dbReference type="SAM" id="Coils"/>
    </source>
</evidence>
<dbReference type="OrthoDB" id="18431at2759"/>
<dbReference type="FunCoup" id="H2AR95">
    <property type="interactions" value="1184"/>
</dbReference>
<dbReference type="PANTHER" id="PTHR10663:SF375">
    <property type="entry name" value="LD29171P"/>
    <property type="match status" value="1"/>
</dbReference>
<dbReference type="FunFam" id="1.10.1000.11:FF:000003">
    <property type="entry name" value="Brefeldin A-inhibited guanine nucleotide-exchange protein 1"/>
    <property type="match status" value="1"/>
</dbReference>
<feature type="region of interest" description="Disordered" evidence="7">
    <location>
        <begin position="1614"/>
        <end position="1646"/>
    </location>
</feature>
<reference evidence="9 10" key="1">
    <citation type="journal article" date="2011" name="Proc. Natl. Acad. Sci. U.S.A.">
        <title>Evolutionary erosion of yeast sex chromosomes by mating-type switching accidents.</title>
        <authorList>
            <person name="Gordon J.L."/>
            <person name="Armisen D."/>
            <person name="Proux-Wera E."/>
            <person name="Oheigeartaigh S.S."/>
            <person name="Byrne K.P."/>
            <person name="Wolfe K.H."/>
        </authorList>
    </citation>
    <scope>NUCLEOTIDE SEQUENCE [LARGE SCALE GENOMIC DNA]</scope>
    <source>
        <strain evidence="10">ATCC 22294 / BCRC 22015 / CBS 2517 / CECT 1963 / NBRC 1671 / NRRL Y-8276</strain>
    </source>
</reference>
<evidence type="ECO:0000256" key="2">
    <source>
        <dbReference type="ARBA" id="ARBA00022490"/>
    </source>
</evidence>
<feature type="compositionally biased region" description="Basic and acidic residues" evidence="7">
    <location>
        <begin position="1626"/>
        <end position="1638"/>
    </location>
</feature>
<dbReference type="InterPro" id="IPR035999">
    <property type="entry name" value="Sec7_dom_sf"/>
</dbReference>
<dbReference type="GO" id="GO:0006891">
    <property type="term" value="P:intra-Golgi vesicle-mediated transport"/>
    <property type="evidence" value="ECO:0007669"/>
    <property type="project" value="EnsemblFungi"/>
</dbReference>
<keyword evidence="3" id="KW-0653">Protein transport</keyword>
<dbReference type="InParanoid" id="H2AR95"/>
<dbReference type="FunFam" id="1.10.220.20:FF:000002">
    <property type="entry name" value="Brefeldin A-inhibited guanine nucleotide-exchange protein 1"/>
    <property type="match status" value="1"/>
</dbReference>
<accession>H2AR95</accession>
<dbReference type="SMART" id="SM00222">
    <property type="entry name" value="Sec7"/>
    <property type="match status" value="1"/>
</dbReference>
<dbReference type="SUPFAM" id="SSF48371">
    <property type="entry name" value="ARM repeat"/>
    <property type="match status" value="1"/>
</dbReference>
<dbReference type="Pfam" id="PF16213">
    <property type="entry name" value="DCB"/>
    <property type="match status" value="1"/>
</dbReference>
<dbReference type="GO" id="GO:0030663">
    <property type="term" value="C:COPI-coated vesicle membrane"/>
    <property type="evidence" value="ECO:0007669"/>
    <property type="project" value="UniProtKB-SubCell"/>
</dbReference>
<keyword evidence="10" id="KW-1185">Reference proteome</keyword>
<dbReference type="eggNOG" id="KOG0929">
    <property type="taxonomic scope" value="Eukaryota"/>
</dbReference>
<dbReference type="GO" id="GO:0005085">
    <property type="term" value="F:guanyl-nucleotide exchange factor activity"/>
    <property type="evidence" value="ECO:0007669"/>
    <property type="project" value="EnsemblFungi"/>
</dbReference>
<dbReference type="PROSITE" id="PS50190">
    <property type="entry name" value="SEC7"/>
    <property type="match status" value="1"/>
</dbReference>
<keyword evidence="2" id="KW-0963">Cytoplasm</keyword>
<feature type="compositionally biased region" description="Acidic residues" evidence="7">
    <location>
        <begin position="66"/>
        <end position="78"/>
    </location>
</feature>
<feature type="region of interest" description="Disordered" evidence="7">
    <location>
        <begin position="674"/>
        <end position="729"/>
    </location>
</feature>
<feature type="compositionally biased region" description="Low complexity" evidence="7">
    <location>
        <begin position="674"/>
        <end position="691"/>
    </location>
</feature>
<dbReference type="GeneID" id="13884777"/>
<evidence type="ECO:0000313" key="10">
    <source>
        <dbReference type="Proteomes" id="UP000005220"/>
    </source>
</evidence>
<evidence type="ECO:0000256" key="7">
    <source>
        <dbReference type="SAM" id="MobiDB-lite"/>
    </source>
</evidence>
<dbReference type="GO" id="GO:0005829">
    <property type="term" value="C:cytosol"/>
    <property type="evidence" value="ECO:0007669"/>
    <property type="project" value="EnsemblFungi"/>
</dbReference>
<keyword evidence="6" id="KW-0175">Coiled coil</keyword>
<dbReference type="GO" id="GO:0140455">
    <property type="term" value="P:cytoplasm protein quality control"/>
    <property type="evidence" value="ECO:0007669"/>
    <property type="project" value="EnsemblFungi"/>
</dbReference>
<dbReference type="Gene3D" id="1.10.1000.11">
    <property type="entry name" value="Arf Nucleotide-binding Site Opener,domain 2"/>
    <property type="match status" value="1"/>
</dbReference>
<evidence type="ECO:0000256" key="4">
    <source>
        <dbReference type="ARBA" id="ARBA00023136"/>
    </source>
</evidence>
<feature type="compositionally biased region" description="Basic and acidic residues" evidence="7">
    <location>
        <begin position="1"/>
        <end position="10"/>
    </location>
</feature>
<dbReference type="Pfam" id="PF01369">
    <property type="entry name" value="Sec7"/>
    <property type="match status" value="1"/>
</dbReference>
<feature type="domain" description="SEC7" evidence="8">
    <location>
        <begin position="727"/>
        <end position="915"/>
    </location>
</feature>
<proteinExistence type="predicted"/>
<feature type="region of interest" description="Disordered" evidence="7">
    <location>
        <begin position="1"/>
        <end position="54"/>
    </location>
</feature>
<dbReference type="GO" id="GO:0006888">
    <property type="term" value="P:endoplasmic reticulum to Golgi vesicle-mediated transport"/>
    <property type="evidence" value="ECO:0007669"/>
    <property type="project" value="EnsemblFungi"/>
</dbReference>
<feature type="compositionally biased region" description="Acidic residues" evidence="7">
    <location>
        <begin position="24"/>
        <end position="37"/>
    </location>
</feature>
<dbReference type="GO" id="GO:0000045">
    <property type="term" value="P:autophagosome assembly"/>
    <property type="evidence" value="ECO:0007669"/>
    <property type="project" value="EnsemblFungi"/>
</dbReference>
<dbReference type="RefSeq" id="XP_003956030.1">
    <property type="nucleotide sequence ID" value="XM_003955981.1"/>
</dbReference>
<evidence type="ECO:0000256" key="1">
    <source>
        <dbReference type="ARBA" id="ARBA00022448"/>
    </source>
</evidence>
<name>H2AR95_KAZAF</name>
<dbReference type="Proteomes" id="UP000005220">
    <property type="component" value="Chromosome 2"/>
</dbReference>
<dbReference type="InterPro" id="IPR023394">
    <property type="entry name" value="Sec7_C_sf"/>
</dbReference>
<dbReference type="KEGG" id="kaf:KAFR_0B05990"/>
<dbReference type="GO" id="GO:0005770">
    <property type="term" value="C:late endosome"/>
    <property type="evidence" value="ECO:0007669"/>
    <property type="project" value="EnsemblFungi"/>
</dbReference>
<dbReference type="Pfam" id="PF12783">
    <property type="entry name" value="Sec7-like_HUS"/>
    <property type="match status" value="1"/>
</dbReference>
<sequence length="1881" mass="212577">MSEQEQHSEEMSEDNLSSVNIESESQETEQVESENDDVNNTNQTEPPVITIQSENDIVEAIGENEVTGDEIAQEDSVDEENKSIGGSQVVNANETLGHTNLTSEEHETGESTDRQNAQQLDANNTIFSVSSAMSTSTRSTLALVKNVFEDILEAKDLKKHPNCQKVIERAVTRIQESQKDASAASQVIDSILIFEALRAACRTKSSRMQVKVLDCLSKLFSFRALDESILINPPDALASIDQVQEDSAAGITPPPKQKLIDAAIDTIADCFQGEGTDDRVELQIIRSLSSCILVEDSISLCHGVSLLKAVRTIYNIFVFSLNASNQGIAQATLAQIIGSVFDRVNVRTLSSSTKVNEPIEGSLNNGGTNPVTLENMKNLNDEEERRVDAQENDNSLEQEDEISSGDDLAIKDAFLVFRAMAKICAKPLEAELDMRSHAVRSKLLSLHIIYSIVRDHVDVLASSNLYLPGQEKTTLLDSIRQYLCLSLSRNAASPISPVFEITLEIMWLLIANLRAEFMREIPVFLTEIYFPVAELKTATSQQKRYFLTVIQRICNDPRTLIEFYLNYDCNPGMPNIMEIMVDYLTRLALTRVDITPSQRSYYEDQKGKPLATFNLNQLPLLTTSNLSSNSDSSQVVLPFPVDFALKTTSLSCIVSVLRSLSSWAHKALNTASVVNSSSKPRRSSQSMSISSGTNDRGASLNGDSSFANDDETRSNLSQSQDYDDPSQFESLKQRKTQLSDYINLFNTKPKKALPLLVSKGFLKDDSPTSIAKWLLETEGLDLATVGDFLGEGDAHNIAVMHAFVDEMDFKDLSIVDALREFLQKFRLPGEGQKIDRFMLKFAERFVEQNPGVFSKADTAYALSYSLIMLNTDLHSSQIKNKMTLQEFLENNEGIDNDKDLPRDFMVGLFDEIANDEIKLLSEQHQAMLSGDDTLQSQQPSAFSFFSSRDLAREAYMQVSKEISSKTELVFKNLSKAKTDSDVYYAASHVEHVKSIFENLWMSFLAALTPPFKEYDDLETSSRCLEGLKLSIKISATFGIDDCRQSFIGALVQFCNLQNLEEIKLKNINAMIDLLEVALSEGNYIKESWKDILLVVSQMERLQLISKGIDRETVPDVAQARLANPRVSYDSNKSNAYFFDIWSKKATPIEVAQEKHHNQVLSPEISKYISSTELVVLMDNIFTKSAELSGSAIVDFIKALTKVSLDEIESSQNASTPRMFSLQKMIDVCYYNMDRIRLEWSPVWAVMGGAFNKIATNENLAVVFFAIDSLRQLSMRFLDIEELVGFEFQHDFLKPFEYTVQNTSSVEVQEMIIECFKNFILTKSSRIKSGWKPILESLQYTAQSTNESIVAKTQKLVSHDITVNHFESVFQQEGSFSELVNVFKEITKYKKSQKLALHALESLKHITQNIADICFAPSDAADYEHKKSLLRGKDVFQDIWFPMLYCFNETIMTAEDLEVRSRALNYMFDALVAYGKEFDETFWANICNKLLFPIFSVLSKHWEVNQFNSHDDLSVWLSTTLIQALRNLVALFTHYFESLNSMLDGFLDLLVSCICQENDTIARIGRSCLQQLILQNVNKFNDEHWRQLGRVFNKLFESTTATELFDYDPLHQGRKPSITQESSHSNADVHETVQRAHEEEASEDVGNEFAATYENNTTSVDSLKNARKSPLNVNKNGGDARRRLNVKNSIVVKCVLQLLMIELLSELFENEEFTRYLPYTEALIMLGLLEKSYEFSHDFNEDYGLRTRLVEARVVDKIPNLLKQETSAAAVLIDVMFKLYLNDEEKKSDLLTRLVTICMQVVKSYTLLDDRTMERSINSWRPVIVEILQGYYEFDDDDFRQHCAFMYNLVIQLLDKSVPSDLRHATKLFLSRVGELYLSTAE</sequence>
<dbReference type="Pfam" id="PF09324">
    <property type="entry name" value="Sec7-like_HDS"/>
    <property type="match status" value="1"/>
</dbReference>
<feature type="region of interest" description="Disordered" evidence="7">
    <location>
        <begin position="66"/>
        <end position="94"/>
    </location>
</feature>
<protein>
    <recommendedName>
        <fullName evidence="8">SEC7 domain-containing protein</fullName>
    </recommendedName>
</protein>
<dbReference type="PANTHER" id="PTHR10663">
    <property type="entry name" value="GUANYL-NUCLEOTIDE EXCHANGE FACTOR"/>
    <property type="match status" value="1"/>
</dbReference>
<dbReference type="InterPro" id="IPR000904">
    <property type="entry name" value="Sec7_dom"/>
</dbReference>
<dbReference type="GO" id="GO:0032012">
    <property type="term" value="P:regulation of ARF protein signal transduction"/>
    <property type="evidence" value="ECO:0007669"/>
    <property type="project" value="InterPro"/>
</dbReference>
<dbReference type="Gene3D" id="1.10.220.20">
    <property type="match status" value="1"/>
</dbReference>
<dbReference type="HOGENOM" id="CLU_000691_1_1_1"/>
<evidence type="ECO:0000256" key="3">
    <source>
        <dbReference type="ARBA" id="ARBA00022927"/>
    </source>
</evidence>
<keyword evidence="1" id="KW-0813">Transport</keyword>
<dbReference type="InterPro" id="IPR032629">
    <property type="entry name" value="DCB_dom"/>
</dbReference>
<dbReference type="GO" id="GO:0005802">
    <property type="term" value="C:trans-Golgi network"/>
    <property type="evidence" value="ECO:0007669"/>
    <property type="project" value="EnsemblFungi"/>
</dbReference>
<keyword evidence="4" id="KW-0472">Membrane</keyword>
<dbReference type="InterPro" id="IPR015403">
    <property type="entry name" value="Mon2/Sec7/BIG1-like_HDS"/>
</dbReference>
<feature type="coiled-coil region" evidence="6">
    <location>
        <begin position="373"/>
        <end position="400"/>
    </location>
</feature>
<dbReference type="CDD" id="cd00171">
    <property type="entry name" value="Sec7"/>
    <property type="match status" value="1"/>
</dbReference>
<evidence type="ECO:0000313" key="9">
    <source>
        <dbReference type="EMBL" id="CCF56895.1"/>
    </source>
</evidence>
<organism evidence="9 10">
    <name type="scientific">Kazachstania africana (strain ATCC 22294 / BCRC 22015 / CBS 2517 / CECT 1963 / NBRC 1671 / NRRL Y-8276)</name>
    <name type="common">Yeast</name>
    <name type="synonym">Kluyveromyces africanus</name>
    <dbReference type="NCBI Taxonomy" id="1071382"/>
    <lineage>
        <taxon>Eukaryota</taxon>
        <taxon>Fungi</taxon>
        <taxon>Dikarya</taxon>
        <taxon>Ascomycota</taxon>
        <taxon>Saccharomycotina</taxon>
        <taxon>Saccharomycetes</taxon>
        <taxon>Saccharomycetales</taxon>
        <taxon>Saccharomycetaceae</taxon>
        <taxon>Kazachstania</taxon>
    </lineage>
</organism>